<evidence type="ECO:0000313" key="4">
    <source>
        <dbReference type="EMBL" id="KAF9078411.1"/>
    </source>
</evidence>
<keyword evidence="2" id="KW-1133">Transmembrane helix</keyword>
<feature type="domain" description="HPP transmembrane region" evidence="3">
    <location>
        <begin position="55"/>
        <end position="217"/>
    </location>
</feature>
<accession>A0A9P5Q5D8</accession>
<reference evidence="4" key="1">
    <citation type="submission" date="2020-11" db="EMBL/GenBank/DDBJ databases">
        <authorList>
            <consortium name="DOE Joint Genome Institute"/>
            <person name="Ahrendt S."/>
            <person name="Riley R."/>
            <person name="Andreopoulos W."/>
            <person name="Labutti K."/>
            <person name="Pangilinan J."/>
            <person name="Ruiz-Duenas F.J."/>
            <person name="Barrasa J.M."/>
            <person name="Sanchez-Garcia M."/>
            <person name="Camarero S."/>
            <person name="Miyauchi S."/>
            <person name="Serrano A."/>
            <person name="Linde D."/>
            <person name="Babiker R."/>
            <person name="Drula E."/>
            <person name="Ayuso-Fernandez I."/>
            <person name="Pacheco R."/>
            <person name="Padilla G."/>
            <person name="Ferreira P."/>
            <person name="Barriuso J."/>
            <person name="Kellner H."/>
            <person name="Castanera R."/>
            <person name="Alfaro M."/>
            <person name="Ramirez L."/>
            <person name="Pisabarro A.G."/>
            <person name="Kuo A."/>
            <person name="Tritt A."/>
            <person name="Lipzen A."/>
            <person name="He G."/>
            <person name="Yan M."/>
            <person name="Ng V."/>
            <person name="Cullen D."/>
            <person name="Martin F."/>
            <person name="Rosso M.-N."/>
            <person name="Henrissat B."/>
            <person name="Hibbett D."/>
            <person name="Martinez A.T."/>
            <person name="Grigoriev I.V."/>
        </authorList>
    </citation>
    <scope>NUCLEOTIDE SEQUENCE</scope>
    <source>
        <strain evidence="4">AH 40177</strain>
    </source>
</reference>
<comment type="caution">
    <text evidence="4">The sequence shown here is derived from an EMBL/GenBank/DDBJ whole genome shotgun (WGS) entry which is preliminary data.</text>
</comment>
<feature type="compositionally biased region" description="Pro residues" evidence="1">
    <location>
        <begin position="18"/>
        <end position="28"/>
    </location>
</feature>
<dbReference type="InterPro" id="IPR058581">
    <property type="entry name" value="TM_HPP"/>
</dbReference>
<dbReference type="EMBL" id="JADNRY010000001">
    <property type="protein sequence ID" value="KAF9078411.1"/>
    <property type="molecule type" value="Genomic_DNA"/>
</dbReference>
<dbReference type="Pfam" id="PF04982">
    <property type="entry name" value="TM_HPP"/>
    <property type="match status" value="1"/>
</dbReference>
<dbReference type="InterPro" id="IPR007065">
    <property type="entry name" value="HPP"/>
</dbReference>
<keyword evidence="2" id="KW-0812">Transmembrane</keyword>
<feature type="transmembrane region" description="Helical" evidence="2">
    <location>
        <begin position="57"/>
        <end position="79"/>
    </location>
</feature>
<dbReference type="Proteomes" id="UP000772434">
    <property type="component" value="Unassembled WGS sequence"/>
</dbReference>
<dbReference type="PANTHER" id="PTHR33741">
    <property type="entry name" value="TRANSMEMBRANE PROTEIN DDB_G0269096-RELATED"/>
    <property type="match status" value="1"/>
</dbReference>
<evidence type="ECO:0000256" key="1">
    <source>
        <dbReference type="SAM" id="MobiDB-lite"/>
    </source>
</evidence>
<evidence type="ECO:0000256" key="2">
    <source>
        <dbReference type="SAM" id="Phobius"/>
    </source>
</evidence>
<feature type="transmembrane region" description="Helical" evidence="2">
    <location>
        <begin position="91"/>
        <end position="110"/>
    </location>
</feature>
<proteinExistence type="predicted"/>
<feature type="transmembrane region" description="Helical" evidence="2">
    <location>
        <begin position="116"/>
        <end position="135"/>
    </location>
</feature>
<gene>
    <name evidence="4" type="ORF">BDP27DRAFT_1309546</name>
</gene>
<keyword evidence="2" id="KW-0472">Membrane</keyword>
<keyword evidence="5" id="KW-1185">Reference proteome</keyword>
<evidence type="ECO:0000259" key="3">
    <source>
        <dbReference type="Pfam" id="PF04982"/>
    </source>
</evidence>
<protein>
    <submittedName>
        <fullName evidence="4">HPP family-domain-containing protein</fullName>
    </submittedName>
</protein>
<sequence length="258" mass="27839">MLPPPASALQQNSSSSFQPPPQPFSPPPSVLSRLHPLISHFLGHRPTKHTVPRQPIVWLWSFLGAFCGLSVIQAVFVYAKYFVKRGAPSIIPSYGASAVLIYGAIEAPLAQPQALVAGHFLGALIGIIVTKLFLLLPSESQFDNVSWLAVSLSCAITIVVMQMTKTVHPPAGATAILPALDPSIRALGWYFIPLILLSSTLALAVALLFNNIQRRYPVVWITPLDVPSVPSFVRSRQNTMDEPESDKGSEASGSELKA</sequence>
<organism evidence="4 5">
    <name type="scientific">Rhodocollybia butyracea</name>
    <dbReference type="NCBI Taxonomy" id="206335"/>
    <lineage>
        <taxon>Eukaryota</taxon>
        <taxon>Fungi</taxon>
        <taxon>Dikarya</taxon>
        <taxon>Basidiomycota</taxon>
        <taxon>Agaricomycotina</taxon>
        <taxon>Agaricomycetes</taxon>
        <taxon>Agaricomycetidae</taxon>
        <taxon>Agaricales</taxon>
        <taxon>Marasmiineae</taxon>
        <taxon>Omphalotaceae</taxon>
        <taxon>Rhodocollybia</taxon>
    </lineage>
</organism>
<dbReference type="OrthoDB" id="2016548at2759"/>
<feature type="region of interest" description="Disordered" evidence="1">
    <location>
        <begin position="235"/>
        <end position="258"/>
    </location>
</feature>
<feature type="transmembrane region" description="Helical" evidence="2">
    <location>
        <begin position="187"/>
        <end position="209"/>
    </location>
</feature>
<dbReference type="PANTHER" id="PTHR33741:SF5">
    <property type="entry name" value="TRANSMEMBRANE PROTEIN DDB_G0269096-RELATED"/>
    <property type="match status" value="1"/>
</dbReference>
<dbReference type="AlphaFoldDB" id="A0A9P5Q5D8"/>
<feature type="region of interest" description="Disordered" evidence="1">
    <location>
        <begin position="1"/>
        <end position="28"/>
    </location>
</feature>
<feature type="transmembrane region" description="Helical" evidence="2">
    <location>
        <begin position="147"/>
        <end position="167"/>
    </location>
</feature>
<evidence type="ECO:0000313" key="5">
    <source>
        <dbReference type="Proteomes" id="UP000772434"/>
    </source>
</evidence>
<name>A0A9P5Q5D8_9AGAR</name>